<evidence type="ECO:0000313" key="2">
    <source>
        <dbReference type="EMBL" id="KAK4806974.1"/>
    </source>
</evidence>
<protein>
    <submittedName>
        <fullName evidence="2">Uncharacterized protein</fullName>
    </submittedName>
</protein>
<feature type="region of interest" description="Disordered" evidence="1">
    <location>
        <begin position="346"/>
        <end position="366"/>
    </location>
</feature>
<comment type="caution">
    <text evidence="2">The sequence shown here is derived from an EMBL/GenBank/DDBJ whole genome shotgun (WGS) entry which is preliminary data.</text>
</comment>
<keyword evidence="3" id="KW-1185">Reference proteome</keyword>
<feature type="compositionally biased region" description="Low complexity" evidence="1">
    <location>
        <begin position="355"/>
        <end position="366"/>
    </location>
</feature>
<evidence type="ECO:0000313" key="3">
    <source>
        <dbReference type="Proteomes" id="UP001333110"/>
    </source>
</evidence>
<dbReference type="GO" id="GO:0005794">
    <property type="term" value="C:Golgi apparatus"/>
    <property type="evidence" value="ECO:0007669"/>
    <property type="project" value="TreeGrafter"/>
</dbReference>
<dbReference type="Proteomes" id="UP001333110">
    <property type="component" value="Unassembled WGS sequence"/>
</dbReference>
<feature type="region of interest" description="Disordered" evidence="1">
    <location>
        <begin position="1"/>
        <end position="36"/>
    </location>
</feature>
<dbReference type="GO" id="GO:0009615">
    <property type="term" value="P:response to virus"/>
    <property type="evidence" value="ECO:0007669"/>
    <property type="project" value="TreeGrafter"/>
</dbReference>
<feature type="region of interest" description="Disordered" evidence="1">
    <location>
        <begin position="50"/>
        <end position="94"/>
    </location>
</feature>
<gene>
    <name evidence="2" type="ORF">QYF61_027341</name>
</gene>
<dbReference type="AlphaFoldDB" id="A0AAN7RHG8"/>
<dbReference type="EMBL" id="JAUNZN010000033">
    <property type="protein sequence ID" value="KAK4806974.1"/>
    <property type="molecule type" value="Genomic_DNA"/>
</dbReference>
<sequence>MWKLLSRSEATQTDTEKVPRSESTQMDTVAKPETQPSTIIVGLVIKKKQRKWRSTSLVREEGASPQREQEEESEEASCSAAGQPQEQEREETEIINEVESTRSLSLSKLRDMRKDYGRQPGEQIATWLLRCWDTGASRLELEGKEAQQLGSLSRERGIDKGIGRGQPSTASGGKVSPKEELVNYRGKWTTAEEGVQYLRELAVVEVIYSDLDNNQASKDPDEVQCMRSMWRTFPASQLWIGPANSSDSKRIWRISSSLPLQARVSVIKSAVRSRPFPAQRKGNHWRTPCSTLWFHLRNHGEDMRKWVGAPTSDLEAHVRELGEKTMVKKGPSRKITAPVAVEQFPRCSRRAEDASPPSDSDPMDLSVSEAGVSLTGNKWQKHPNVTGPEALGYFKNPKGYRWAFGVATVDAEKIKQLSTLPGLSEDVVV</sequence>
<feature type="region of interest" description="Disordered" evidence="1">
    <location>
        <begin position="157"/>
        <end position="177"/>
    </location>
</feature>
<dbReference type="PANTHER" id="PTHR48195:SF1">
    <property type="entry name" value="RIKEN CDNA 2410002F23 GENE"/>
    <property type="match status" value="1"/>
</dbReference>
<dbReference type="PANTHER" id="PTHR48195">
    <property type="entry name" value="FRIEND VIRUS SUSCEPTIBILITY PROTEIN 1"/>
    <property type="match status" value="1"/>
</dbReference>
<accession>A0AAN7RHG8</accession>
<proteinExistence type="predicted"/>
<organism evidence="2 3">
    <name type="scientific">Mycteria americana</name>
    <name type="common">Wood stork</name>
    <dbReference type="NCBI Taxonomy" id="33587"/>
    <lineage>
        <taxon>Eukaryota</taxon>
        <taxon>Metazoa</taxon>
        <taxon>Chordata</taxon>
        <taxon>Craniata</taxon>
        <taxon>Vertebrata</taxon>
        <taxon>Euteleostomi</taxon>
        <taxon>Archelosauria</taxon>
        <taxon>Archosauria</taxon>
        <taxon>Dinosauria</taxon>
        <taxon>Saurischia</taxon>
        <taxon>Theropoda</taxon>
        <taxon>Coelurosauria</taxon>
        <taxon>Aves</taxon>
        <taxon>Neognathae</taxon>
        <taxon>Neoaves</taxon>
        <taxon>Aequornithes</taxon>
        <taxon>Ciconiiformes</taxon>
        <taxon>Ciconiidae</taxon>
        <taxon>Mycteria</taxon>
    </lineage>
</organism>
<name>A0AAN7RHG8_MYCAM</name>
<dbReference type="InterPro" id="IPR053270">
    <property type="entry name" value="Fv1_restriction_factor"/>
</dbReference>
<evidence type="ECO:0000256" key="1">
    <source>
        <dbReference type="SAM" id="MobiDB-lite"/>
    </source>
</evidence>
<reference evidence="2 3" key="1">
    <citation type="journal article" date="2023" name="J. Hered.">
        <title>Chromosome-level genome of the wood stork (Mycteria americana) provides insight into avian chromosome evolution.</title>
        <authorList>
            <person name="Flamio R. Jr."/>
            <person name="Ramstad K.M."/>
        </authorList>
    </citation>
    <scope>NUCLEOTIDE SEQUENCE [LARGE SCALE GENOMIC DNA]</scope>
    <source>
        <strain evidence="2">JAX WOST 10</strain>
    </source>
</reference>